<dbReference type="InterPro" id="IPR038488">
    <property type="entry name" value="Integrase_DNA-bd_sf"/>
</dbReference>
<dbReference type="InterPro" id="IPR025166">
    <property type="entry name" value="Integrase_DNA_bind_dom"/>
</dbReference>
<dbReference type="Gene3D" id="3.30.160.390">
    <property type="entry name" value="Integrase, DNA-binding domain"/>
    <property type="match status" value="1"/>
</dbReference>
<accession>A0A9X1CYD8</accession>
<gene>
    <name evidence="2" type="ORF">J8641_03375</name>
</gene>
<evidence type="ECO:0000313" key="2">
    <source>
        <dbReference type="EMBL" id="MBS9339874.1"/>
    </source>
</evidence>
<name>A0A9X1CYD8_NEIEL</name>
<protein>
    <submittedName>
        <fullName evidence="2">Integrase family protein</fullName>
    </submittedName>
</protein>
<dbReference type="EMBL" id="JAGJWT010000002">
    <property type="protein sequence ID" value="MBS9339874.1"/>
    <property type="molecule type" value="Genomic_DNA"/>
</dbReference>
<dbReference type="Pfam" id="PF13356">
    <property type="entry name" value="Arm-DNA-bind_3"/>
    <property type="match status" value="1"/>
</dbReference>
<evidence type="ECO:0000313" key="3">
    <source>
        <dbReference type="Proteomes" id="UP000708805"/>
    </source>
</evidence>
<dbReference type="Proteomes" id="UP000708805">
    <property type="component" value="Unassembled WGS sequence"/>
</dbReference>
<evidence type="ECO:0000259" key="1">
    <source>
        <dbReference type="Pfam" id="PF13356"/>
    </source>
</evidence>
<comment type="caution">
    <text evidence="2">The sequence shown here is derived from an EMBL/GenBank/DDBJ whole genome shotgun (WGS) entry which is preliminary data.</text>
</comment>
<feature type="domain" description="Integrase DNA-binding" evidence="1">
    <location>
        <begin position="3"/>
        <end position="52"/>
    </location>
</feature>
<sequence length="88" mass="10317">MPLNDRQIRNAKPTEAGKKAKLFDGGGLYLEVTPAGGKIFRLKYRIVHVEEDRIRAAYLGTDYMNERHEIKWYSNYLCERCRQALKQI</sequence>
<dbReference type="RefSeq" id="WP_083284669.1">
    <property type="nucleotide sequence ID" value="NZ_JAGJWT010000002.1"/>
</dbReference>
<reference evidence="2" key="1">
    <citation type="submission" date="2021-04" db="EMBL/GenBank/DDBJ databases">
        <title>Genomic characterization of endocarditis-associated Neisseria elongata subsp. nitroreducens.</title>
        <authorList>
            <person name="Schorner M."/>
            <person name="Passarelli-Araujo H."/>
            <person name="Scheffer M."/>
            <person name="Barazzetti F."/>
            <person name="Martins J."/>
            <person name="Machado H."/>
            <person name="Palmeiro J."/>
            <person name="Bazzo M."/>
        </authorList>
    </citation>
    <scope>NUCLEOTIDE SEQUENCE</scope>
    <source>
        <strain evidence="2">Nel_M001</strain>
    </source>
</reference>
<dbReference type="AlphaFoldDB" id="A0A9X1CYD8"/>
<organism evidence="2 3">
    <name type="scientific">Neisseria elongata subsp. nitroreducens</name>
    <dbReference type="NCBI Taxonomy" id="90367"/>
    <lineage>
        <taxon>Bacteria</taxon>
        <taxon>Pseudomonadati</taxon>
        <taxon>Pseudomonadota</taxon>
        <taxon>Betaproteobacteria</taxon>
        <taxon>Neisseriales</taxon>
        <taxon>Neisseriaceae</taxon>
        <taxon>Neisseria</taxon>
    </lineage>
</organism>
<proteinExistence type="predicted"/>